<dbReference type="SUPFAM" id="SSF48452">
    <property type="entry name" value="TPR-like"/>
    <property type="match status" value="2"/>
</dbReference>
<gene>
    <name evidence="12" type="ORF">BTO18_15335</name>
</gene>
<dbReference type="Gene3D" id="1.25.40.10">
    <property type="entry name" value="Tetratricopeptide repeat domain"/>
    <property type="match status" value="2"/>
</dbReference>
<dbReference type="Pfam" id="PF07568">
    <property type="entry name" value="HisKA_2"/>
    <property type="match status" value="1"/>
</dbReference>
<dbReference type="Gene3D" id="3.30.565.10">
    <property type="entry name" value="Histidine kinase-like ATPase, C-terminal domain"/>
    <property type="match status" value="1"/>
</dbReference>
<evidence type="ECO:0000313" key="13">
    <source>
        <dbReference type="Proteomes" id="UP000238882"/>
    </source>
</evidence>
<comment type="catalytic activity">
    <reaction evidence="1">
        <text>ATP + protein L-histidine = ADP + protein N-phospho-L-histidine.</text>
        <dbReference type="EC" id="2.7.13.3"/>
    </reaction>
</comment>
<evidence type="ECO:0000256" key="5">
    <source>
        <dbReference type="ARBA" id="ARBA00022741"/>
    </source>
</evidence>
<dbReference type="SMART" id="SM00028">
    <property type="entry name" value="TPR"/>
    <property type="match status" value="4"/>
</dbReference>
<keyword evidence="9" id="KW-0175">Coiled coil</keyword>
<proteinExistence type="predicted"/>
<dbReference type="InterPro" id="IPR011990">
    <property type="entry name" value="TPR-like_helical_dom_sf"/>
</dbReference>
<feature type="repeat" description="TPR" evidence="8">
    <location>
        <begin position="197"/>
        <end position="230"/>
    </location>
</feature>
<keyword evidence="3" id="KW-0597">Phosphoprotein</keyword>
<dbReference type="RefSeq" id="WP_211295615.1">
    <property type="nucleotide sequence ID" value="NZ_MSCN01000001.1"/>
</dbReference>
<name>A0A2S7WS89_9FLAO</name>
<keyword evidence="8" id="KW-0802">TPR repeat</keyword>
<evidence type="ECO:0000256" key="9">
    <source>
        <dbReference type="SAM" id="Coils"/>
    </source>
</evidence>
<dbReference type="Proteomes" id="UP000238882">
    <property type="component" value="Unassembled WGS sequence"/>
</dbReference>
<keyword evidence="10" id="KW-0812">Transmembrane</keyword>
<evidence type="ECO:0000259" key="11">
    <source>
        <dbReference type="Pfam" id="PF07568"/>
    </source>
</evidence>
<evidence type="ECO:0000256" key="1">
    <source>
        <dbReference type="ARBA" id="ARBA00000085"/>
    </source>
</evidence>
<reference evidence="12 13" key="1">
    <citation type="submission" date="2016-12" db="EMBL/GenBank/DDBJ databases">
        <title>Trade-off between light-utilization and light-protection in marine flavobacteria.</title>
        <authorList>
            <person name="Kumagai Y."/>
            <person name="Yoshizawa S."/>
            <person name="Kogure K."/>
            <person name="Iwasaki W."/>
        </authorList>
    </citation>
    <scope>NUCLEOTIDE SEQUENCE [LARGE SCALE GENOMIC DNA]</scope>
    <source>
        <strain evidence="12 13">NBRC 108759</strain>
    </source>
</reference>
<dbReference type="EC" id="2.7.13.3" evidence="2"/>
<keyword evidence="5" id="KW-0547">Nucleotide-binding</keyword>
<dbReference type="InterPro" id="IPR036890">
    <property type="entry name" value="HATPase_C_sf"/>
</dbReference>
<sequence length="582" mass="67707">MRFDLKIFFLLFFLSFQVQGQRKLETKYDSVAVNIARKSYSFIDKQSDSALYYANKGIEYSKKNNSHLGQLLNMENKAIFYEVVKNEYELAAEIYFEAIKIAEEKEKGYLSTLYNNLTILFTTAKNYDKAEFYGKKAVETSIKKLGYMQEESALINLGIAQSLKKEYNKANKNFDKALSLKKVPAYEASDYYKNVKNDIYYRIAKNYKEQEKYKKAQELFIKTIALDSLKGQRTYSENYMQLIENSILMKDRNVVEKYLPLLNKSIENERSLNNKKEAFKTLALVYNFLGETKKAYEYQEKLLATNDSLNVRLGKKQINELETQYQTKKKEEQIIEEQSKRELWTYISIFAFIVLIFVAVLLYKNSQKRKQLNANKIELEKLLNQRNMLLRETHHRVKNSFQMVSSLLQLQAQGSEAEVAVTALDSAVERVNSMIVLHQQLYAKDNFLGVDLQTYIKDLVTEINTSYADENINFNTNISSIIVDIDTATSLGLLVNELATNSIKYAWKNDESDKIITIKLEEKENEIYFTMFDNGVTKKTKSTQQNYGSELIEILVERLEATQKTLSKNDFGLHMIFNKHNG</sequence>
<dbReference type="PROSITE" id="PS50005">
    <property type="entry name" value="TPR"/>
    <property type="match status" value="2"/>
</dbReference>
<dbReference type="InterPro" id="IPR011495">
    <property type="entry name" value="Sig_transdc_His_kin_sub2_dim/P"/>
</dbReference>
<evidence type="ECO:0000256" key="10">
    <source>
        <dbReference type="SAM" id="Phobius"/>
    </source>
</evidence>
<keyword evidence="10" id="KW-0472">Membrane</keyword>
<dbReference type="PANTHER" id="PTHR41523">
    <property type="entry name" value="TWO-COMPONENT SYSTEM SENSOR PROTEIN"/>
    <property type="match status" value="1"/>
</dbReference>
<feature type="repeat" description="TPR" evidence="8">
    <location>
        <begin position="151"/>
        <end position="184"/>
    </location>
</feature>
<dbReference type="GO" id="GO:0005524">
    <property type="term" value="F:ATP binding"/>
    <property type="evidence" value="ECO:0007669"/>
    <property type="project" value="UniProtKB-KW"/>
</dbReference>
<evidence type="ECO:0000256" key="7">
    <source>
        <dbReference type="ARBA" id="ARBA00022840"/>
    </source>
</evidence>
<dbReference type="EMBL" id="MSCN01000001">
    <property type="protein sequence ID" value="PQJ80460.1"/>
    <property type="molecule type" value="Genomic_DNA"/>
</dbReference>
<dbReference type="AlphaFoldDB" id="A0A2S7WS89"/>
<dbReference type="GO" id="GO:0004673">
    <property type="term" value="F:protein histidine kinase activity"/>
    <property type="evidence" value="ECO:0007669"/>
    <property type="project" value="UniProtKB-EC"/>
</dbReference>
<dbReference type="InterPro" id="IPR019734">
    <property type="entry name" value="TPR_rpt"/>
</dbReference>
<feature type="transmembrane region" description="Helical" evidence="10">
    <location>
        <begin position="343"/>
        <end position="363"/>
    </location>
</feature>
<keyword evidence="6" id="KW-0418">Kinase</keyword>
<protein>
    <recommendedName>
        <fullName evidence="2">histidine kinase</fullName>
        <ecNumber evidence="2">2.7.13.3</ecNumber>
    </recommendedName>
</protein>
<keyword evidence="13" id="KW-1185">Reference proteome</keyword>
<comment type="caution">
    <text evidence="12">The sequence shown here is derived from an EMBL/GenBank/DDBJ whole genome shotgun (WGS) entry which is preliminary data.</text>
</comment>
<evidence type="ECO:0000256" key="3">
    <source>
        <dbReference type="ARBA" id="ARBA00022553"/>
    </source>
</evidence>
<evidence type="ECO:0000256" key="4">
    <source>
        <dbReference type="ARBA" id="ARBA00022679"/>
    </source>
</evidence>
<accession>A0A2S7WS89</accession>
<organism evidence="12 13">
    <name type="scientific">Polaribacter porphyrae</name>
    <dbReference type="NCBI Taxonomy" id="1137780"/>
    <lineage>
        <taxon>Bacteria</taxon>
        <taxon>Pseudomonadati</taxon>
        <taxon>Bacteroidota</taxon>
        <taxon>Flavobacteriia</taxon>
        <taxon>Flavobacteriales</taxon>
        <taxon>Flavobacteriaceae</taxon>
    </lineage>
</organism>
<dbReference type="PANTHER" id="PTHR41523:SF8">
    <property type="entry name" value="ETHYLENE RESPONSE SENSOR PROTEIN"/>
    <property type="match status" value="1"/>
</dbReference>
<dbReference type="Gene3D" id="3.30.450.20">
    <property type="entry name" value="PAS domain"/>
    <property type="match status" value="1"/>
</dbReference>
<keyword evidence="4" id="KW-0808">Transferase</keyword>
<evidence type="ECO:0000256" key="8">
    <source>
        <dbReference type="PROSITE-ProRule" id="PRU00339"/>
    </source>
</evidence>
<feature type="coiled-coil region" evidence="9">
    <location>
        <begin position="365"/>
        <end position="392"/>
    </location>
</feature>
<evidence type="ECO:0000313" key="12">
    <source>
        <dbReference type="EMBL" id="PQJ80460.1"/>
    </source>
</evidence>
<evidence type="ECO:0000256" key="6">
    <source>
        <dbReference type="ARBA" id="ARBA00022777"/>
    </source>
</evidence>
<dbReference type="SUPFAM" id="SSF55874">
    <property type="entry name" value="ATPase domain of HSP90 chaperone/DNA topoisomerase II/histidine kinase"/>
    <property type="match status" value="1"/>
</dbReference>
<evidence type="ECO:0000256" key="2">
    <source>
        <dbReference type="ARBA" id="ARBA00012438"/>
    </source>
</evidence>
<feature type="domain" description="Signal transduction histidine kinase subgroup 2 dimerisation and phosphoacceptor" evidence="11">
    <location>
        <begin position="392"/>
        <end position="467"/>
    </location>
</feature>
<keyword evidence="7" id="KW-0067">ATP-binding</keyword>
<keyword evidence="10" id="KW-1133">Transmembrane helix</keyword>
<feature type="coiled-coil region" evidence="9">
    <location>
        <begin position="311"/>
        <end position="338"/>
    </location>
</feature>